<feature type="transmembrane region" description="Helical" evidence="1">
    <location>
        <begin position="60"/>
        <end position="83"/>
    </location>
</feature>
<reference evidence="2 3" key="1">
    <citation type="submission" date="2017-12" db="EMBL/GenBank/DDBJ databases">
        <title>Isolation and characterization of estrogens degradatiion strain Microbacterium hominis SJTG1.</title>
        <authorList>
            <person name="Xiong W."/>
            <person name="Yin C."/>
            <person name="Zheng D."/>
            <person name="Liang R."/>
        </authorList>
    </citation>
    <scope>NUCLEOTIDE SEQUENCE [LARGE SCALE GENOMIC DNA]</scope>
    <source>
        <strain evidence="2 3">SJTG1</strain>
    </source>
</reference>
<organism evidence="2 3">
    <name type="scientific">Microbacterium hominis</name>
    <dbReference type="NCBI Taxonomy" id="162426"/>
    <lineage>
        <taxon>Bacteria</taxon>
        <taxon>Bacillati</taxon>
        <taxon>Actinomycetota</taxon>
        <taxon>Actinomycetes</taxon>
        <taxon>Micrococcales</taxon>
        <taxon>Microbacteriaceae</taxon>
        <taxon>Microbacterium</taxon>
    </lineage>
</organism>
<evidence type="ECO:0000313" key="2">
    <source>
        <dbReference type="EMBL" id="AUG29841.1"/>
    </source>
</evidence>
<feature type="transmembrane region" description="Helical" evidence="1">
    <location>
        <begin position="20"/>
        <end position="40"/>
    </location>
</feature>
<keyword evidence="1" id="KW-1133">Transmembrane helix</keyword>
<evidence type="ECO:0000313" key="3">
    <source>
        <dbReference type="Proteomes" id="UP000233276"/>
    </source>
</evidence>
<dbReference type="EMBL" id="CP025299">
    <property type="protein sequence ID" value="AUG29841.1"/>
    <property type="molecule type" value="Genomic_DNA"/>
</dbReference>
<protein>
    <submittedName>
        <fullName evidence="2">Uncharacterized protein</fullName>
    </submittedName>
</protein>
<sequence length="167" mass="17405">MSAPVRPAAFTRDQLWRGALHAWLGFVALLVVAAGVWTLVVSAARFDLSTVSVAVYAAGWFAVLGALISLVVTIVGLPVAALIGHALRGVRRRWVHLVAFAAFGVGIGAAVVGVFVALSKAVALDPTIVTVLLALCAAATAYGRWQGARTPKRRAPAIEEEDRLLGG</sequence>
<keyword evidence="1" id="KW-0472">Membrane</keyword>
<proteinExistence type="predicted"/>
<dbReference type="AlphaFoldDB" id="A0A2K9DCJ7"/>
<dbReference type="KEGG" id="mhos:CXR34_10540"/>
<gene>
    <name evidence="2" type="ORF">CXR34_10540</name>
</gene>
<dbReference type="RefSeq" id="WP_101306356.1">
    <property type="nucleotide sequence ID" value="NZ_CP025299.1"/>
</dbReference>
<evidence type="ECO:0000256" key="1">
    <source>
        <dbReference type="SAM" id="Phobius"/>
    </source>
</evidence>
<name>A0A2K9DCJ7_9MICO</name>
<keyword evidence="1" id="KW-0812">Transmembrane</keyword>
<accession>A0A2K9DCJ7</accession>
<dbReference type="Proteomes" id="UP000233276">
    <property type="component" value="Chromosome"/>
</dbReference>
<feature type="transmembrane region" description="Helical" evidence="1">
    <location>
        <begin position="124"/>
        <end position="145"/>
    </location>
</feature>
<feature type="transmembrane region" description="Helical" evidence="1">
    <location>
        <begin position="95"/>
        <end position="118"/>
    </location>
</feature>